<dbReference type="PROSITE" id="PS50249">
    <property type="entry name" value="MPN"/>
    <property type="match status" value="1"/>
</dbReference>
<dbReference type="AlphaFoldDB" id="A0A285MQY0"/>
<dbReference type="RefSeq" id="WP_097045042.1">
    <property type="nucleotide sequence ID" value="NZ_OBEH01000002.1"/>
</dbReference>
<evidence type="ECO:0000256" key="3">
    <source>
        <dbReference type="ARBA" id="ARBA00022801"/>
    </source>
</evidence>
<dbReference type="GO" id="GO:0046872">
    <property type="term" value="F:metal ion binding"/>
    <property type="evidence" value="ECO:0007669"/>
    <property type="project" value="UniProtKB-KW"/>
</dbReference>
<dbReference type="Proteomes" id="UP000219048">
    <property type="component" value="Unassembled WGS sequence"/>
</dbReference>
<evidence type="ECO:0000256" key="5">
    <source>
        <dbReference type="ARBA" id="ARBA00023049"/>
    </source>
</evidence>
<sequence>MTTKVNEIKVSYKERIAASFWQKISRSRDAAEVLFEHWDKDTIGLQEAFKVLLLNNSNKVKGIYQLSTGGITGTMVDVRLLVGVALKTASVACIICHSHPSGKLEPSQPDRDLTDKIKKAGELLDIKVLDHIILVPNGDYYSFADNGLI</sequence>
<dbReference type="GO" id="GO:0008237">
    <property type="term" value="F:metallopeptidase activity"/>
    <property type="evidence" value="ECO:0007669"/>
    <property type="project" value="UniProtKB-KW"/>
</dbReference>
<evidence type="ECO:0000256" key="1">
    <source>
        <dbReference type="ARBA" id="ARBA00022670"/>
    </source>
</evidence>
<gene>
    <name evidence="7" type="ORF">SAMN06265377_1359</name>
</gene>
<dbReference type="InterPro" id="IPR037518">
    <property type="entry name" value="MPN"/>
</dbReference>
<proteinExistence type="predicted"/>
<protein>
    <submittedName>
        <fullName evidence="7">RadC-like JAB domain-containing protein</fullName>
    </submittedName>
</protein>
<dbReference type="PANTHER" id="PTHR30471:SF3">
    <property type="entry name" value="UPF0758 PROTEIN YEES-RELATED"/>
    <property type="match status" value="1"/>
</dbReference>
<keyword evidence="2" id="KW-0479">Metal-binding</keyword>
<keyword evidence="4" id="KW-0862">Zinc</keyword>
<name>A0A285MQY0_9FLAO</name>
<evidence type="ECO:0000256" key="4">
    <source>
        <dbReference type="ARBA" id="ARBA00022833"/>
    </source>
</evidence>
<organism evidence="7 8">
    <name type="scientific">Flagellimonas pacifica</name>
    <dbReference type="NCBI Taxonomy" id="1247520"/>
    <lineage>
        <taxon>Bacteria</taxon>
        <taxon>Pseudomonadati</taxon>
        <taxon>Bacteroidota</taxon>
        <taxon>Flavobacteriia</taxon>
        <taxon>Flavobacteriales</taxon>
        <taxon>Flavobacteriaceae</taxon>
        <taxon>Flagellimonas</taxon>
    </lineage>
</organism>
<dbReference type="Gene3D" id="3.40.140.10">
    <property type="entry name" value="Cytidine Deaminase, domain 2"/>
    <property type="match status" value="1"/>
</dbReference>
<dbReference type="GO" id="GO:0006508">
    <property type="term" value="P:proteolysis"/>
    <property type="evidence" value="ECO:0007669"/>
    <property type="project" value="UniProtKB-KW"/>
</dbReference>
<keyword evidence="3" id="KW-0378">Hydrolase</keyword>
<dbReference type="Pfam" id="PF04002">
    <property type="entry name" value="RadC"/>
    <property type="match status" value="1"/>
</dbReference>
<dbReference type="InterPro" id="IPR001405">
    <property type="entry name" value="UPF0758"/>
</dbReference>
<keyword evidence="1" id="KW-0645">Protease</keyword>
<dbReference type="EMBL" id="OBEH01000002">
    <property type="protein sequence ID" value="SNY99548.1"/>
    <property type="molecule type" value="Genomic_DNA"/>
</dbReference>
<keyword evidence="5" id="KW-0482">Metalloprotease</keyword>
<dbReference type="CDD" id="cd08071">
    <property type="entry name" value="MPN_DUF2466"/>
    <property type="match status" value="1"/>
</dbReference>
<keyword evidence="8" id="KW-1185">Reference proteome</keyword>
<reference evidence="8" key="1">
    <citation type="submission" date="2017-09" db="EMBL/GenBank/DDBJ databases">
        <authorList>
            <person name="Varghese N."/>
            <person name="Submissions S."/>
        </authorList>
    </citation>
    <scope>NUCLEOTIDE SEQUENCE [LARGE SCALE GENOMIC DNA]</scope>
    <source>
        <strain evidence="8">DSM 25885</strain>
    </source>
</reference>
<evidence type="ECO:0000259" key="6">
    <source>
        <dbReference type="PROSITE" id="PS50249"/>
    </source>
</evidence>
<accession>A0A285MQY0</accession>
<dbReference type="OrthoDB" id="9804482at2"/>
<evidence type="ECO:0000313" key="7">
    <source>
        <dbReference type="EMBL" id="SNY99548.1"/>
    </source>
</evidence>
<dbReference type="PANTHER" id="PTHR30471">
    <property type="entry name" value="DNA REPAIR PROTEIN RADC"/>
    <property type="match status" value="1"/>
</dbReference>
<evidence type="ECO:0000256" key="2">
    <source>
        <dbReference type="ARBA" id="ARBA00022723"/>
    </source>
</evidence>
<evidence type="ECO:0000313" key="8">
    <source>
        <dbReference type="Proteomes" id="UP000219048"/>
    </source>
</evidence>
<feature type="domain" description="MPN" evidence="6">
    <location>
        <begin position="23"/>
        <end position="149"/>
    </location>
</feature>
<dbReference type="InterPro" id="IPR025657">
    <property type="entry name" value="RadC_JAB"/>
</dbReference>